<dbReference type="Gene3D" id="2.40.128.130">
    <property type="entry name" value="Autotransporter beta-domain"/>
    <property type="match status" value="1"/>
</dbReference>
<evidence type="ECO:0000313" key="6">
    <source>
        <dbReference type="EMBL" id="EKO39759.1"/>
    </source>
</evidence>
<name>K6GF91_9BACT</name>
<dbReference type="Gene3D" id="3.40.50.1110">
    <property type="entry name" value="SGNH hydrolase"/>
    <property type="match status" value="1"/>
</dbReference>
<evidence type="ECO:0000313" key="7">
    <source>
        <dbReference type="Proteomes" id="UP000006272"/>
    </source>
</evidence>
<accession>K6GF91</accession>
<evidence type="ECO:0000256" key="3">
    <source>
        <dbReference type="PIRSR" id="PIRSR037375-1"/>
    </source>
</evidence>
<comment type="similarity">
    <text evidence="1">Belongs to the 'GDSL' lipolytic enzyme family.</text>
</comment>
<evidence type="ECO:0000256" key="2">
    <source>
        <dbReference type="ARBA" id="ARBA00022729"/>
    </source>
</evidence>
<gene>
    <name evidence="6" type="ORF">B193_1524</name>
</gene>
<evidence type="ECO:0000256" key="4">
    <source>
        <dbReference type="SAM" id="SignalP"/>
    </source>
</evidence>
<feature type="domain" description="Autotransporter" evidence="5">
    <location>
        <begin position="360"/>
        <end position="644"/>
    </location>
</feature>
<feature type="active site" evidence="3">
    <location>
        <position position="305"/>
    </location>
</feature>
<dbReference type="PROSITE" id="PS51208">
    <property type="entry name" value="AUTOTRANSPORTER"/>
    <property type="match status" value="1"/>
</dbReference>
<sequence length="644" mass="66514">MRLLFFKAAVVACIALMSFGSSRAEGFNQFVGFGDSTFDSGYFRYNTTGSASGDAQVAAAVANGASGAFVGPGVMNSLMLASRFGQYGGPIGGGGTNFANGGAFSAPLLVPSTGTYLSGVSALTNVATNQQIQNYLLSVGGAANPNALYVVKTGDNDLQFVRAMSASWMAANPTFLAELAYGQAANVALLQAAGARAIVVPNSYNYAVFAGLGGYIASENVDLYARSLSYGMMRWSSLSGVGVRYIPADIDSVYRYVVQNPTLFGFTPSSVLSANTVASSLSPLLVSWADVTPAELQTSLFIGANGVHFTTAGQTIEADYEASLLTGPGQMSLLAEGGVQGGWARAATIQGQIDLSGKQRGPNGLNVWASGGVGTLQMNNAPGFPGDSGTPFVGTLGADYQTPIGLIVGAAFTLGRQTQQFSMGAGHFDQTDETLSLYAAYKAGPVWGNAVASYGLLQDSIERPVALGLFTDANSADATGQSLALALRAGGDLSLGPVTTGPVAGLIVQRVRIKGFTETGTTFGQSSPNGITALSYGEQVRDSAVSQLGWRVLVDVGNWQPFAEAKWNHELVDQHRMVKAALTTATAGNYKVDATPVATDWATGSTGASFRLSDRVLLRGTASATAFNPKVVTYGGELGINVSF</sequence>
<feature type="chain" id="PRO_5003894283" evidence="4">
    <location>
        <begin position="24"/>
        <end position="644"/>
    </location>
</feature>
<dbReference type="Pfam" id="PF03797">
    <property type="entry name" value="Autotransporter"/>
    <property type="match status" value="1"/>
</dbReference>
<dbReference type="SUPFAM" id="SSF103515">
    <property type="entry name" value="Autotransporter"/>
    <property type="match status" value="1"/>
</dbReference>
<dbReference type="SMART" id="SM00869">
    <property type="entry name" value="Autotransporter"/>
    <property type="match status" value="1"/>
</dbReference>
<evidence type="ECO:0000256" key="1">
    <source>
        <dbReference type="ARBA" id="ARBA00008668"/>
    </source>
</evidence>
<dbReference type="InterPro" id="IPR036514">
    <property type="entry name" value="SGNH_hydro_sf"/>
</dbReference>
<dbReference type="Proteomes" id="UP000006272">
    <property type="component" value="Unassembled WGS sequence"/>
</dbReference>
<dbReference type="PATRIC" id="fig|1206767.3.peg.1489"/>
<protein>
    <submittedName>
        <fullName evidence="6">Autotransporter protein or domain, integral membrane beta-barrel involved in protein secretion</fullName>
    </submittedName>
</protein>
<dbReference type="GO" id="GO:0016788">
    <property type="term" value="F:hydrolase activity, acting on ester bonds"/>
    <property type="evidence" value="ECO:0007669"/>
    <property type="project" value="UniProtKB-ARBA"/>
</dbReference>
<dbReference type="InterPro" id="IPR036709">
    <property type="entry name" value="Autotransporte_beta_dom_sf"/>
</dbReference>
<feature type="active site" evidence="3">
    <location>
        <position position="308"/>
    </location>
</feature>
<dbReference type="InterPro" id="IPR017186">
    <property type="entry name" value="Lipase_autotranspt_EstA"/>
</dbReference>
<proteinExistence type="inferred from homology"/>
<feature type="active site" description="Nucleophile" evidence="3">
    <location>
        <position position="36"/>
    </location>
</feature>
<evidence type="ECO:0000259" key="5">
    <source>
        <dbReference type="PROSITE" id="PS51208"/>
    </source>
</evidence>
<organism evidence="6 7">
    <name type="scientific">Solidesulfovibrio magneticus str. Maddingley MBC34</name>
    <dbReference type="NCBI Taxonomy" id="1206767"/>
    <lineage>
        <taxon>Bacteria</taxon>
        <taxon>Pseudomonadati</taxon>
        <taxon>Thermodesulfobacteriota</taxon>
        <taxon>Desulfovibrionia</taxon>
        <taxon>Desulfovibrionales</taxon>
        <taxon>Desulfovibrionaceae</taxon>
        <taxon>Solidesulfovibrio</taxon>
    </lineage>
</organism>
<comment type="caution">
    <text evidence="6">The sequence shown here is derived from an EMBL/GenBank/DDBJ whole genome shotgun (WGS) entry which is preliminary data.</text>
</comment>
<dbReference type="InterPro" id="IPR005546">
    <property type="entry name" value="Autotransporte_beta"/>
</dbReference>
<reference evidence="6 7" key="1">
    <citation type="submission" date="2012-07" db="EMBL/GenBank/DDBJ databases">
        <title>Draft genome sequence of Desulfovibrio magneticus str. Maddingley MBC34 obtained from a metagenomic sequence of a methanogenic enrichment isolated from coal-seam formation water in Victoria, Australia.</title>
        <authorList>
            <person name="Greenfield P."/>
            <person name="Hendry P."/>
            <person name="Li D."/>
            <person name="Rosewarne C.P."/>
            <person name="Tran-Dinh N."/>
            <person name="Elbourne L.D.H."/>
            <person name="Paulsen I.T."/>
            <person name="Midgley D.J."/>
        </authorList>
    </citation>
    <scope>NUCLEOTIDE SEQUENCE [LARGE SCALE GENOMIC DNA]</scope>
    <source>
        <strain evidence="7">Maddingley MBC34</strain>
    </source>
</reference>
<dbReference type="PIRSF" id="PIRSF037375">
    <property type="entry name" value="Autotrns_EstA"/>
    <property type="match status" value="1"/>
</dbReference>
<keyword evidence="2 4" id="KW-0732">Signal</keyword>
<dbReference type="EMBL" id="ALAO01000117">
    <property type="protein sequence ID" value="EKO39759.1"/>
    <property type="molecule type" value="Genomic_DNA"/>
</dbReference>
<dbReference type="AlphaFoldDB" id="K6GF91"/>
<feature type="signal peptide" evidence="4">
    <location>
        <begin position="1"/>
        <end position="23"/>
    </location>
</feature>